<dbReference type="GO" id="GO:0005524">
    <property type="term" value="F:ATP binding"/>
    <property type="evidence" value="ECO:0007669"/>
    <property type="project" value="UniProtKB-KW"/>
</dbReference>
<dbReference type="GO" id="GO:0022857">
    <property type="term" value="F:transmembrane transporter activity"/>
    <property type="evidence" value="ECO:0007669"/>
    <property type="project" value="TreeGrafter"/>
</dbReference>
<evidence type="ECO:0000256" key="2">
    <source>
        <dbReference type="ARBA" id="ARBA00022741"/>
    </source>
</evidence>
<dbReference type="InterPro" id="IPR015854">
    <property type="entry name" value="ABC_transpr_LolD-like"/>
</dbReference>
<proteinExistence type="predicted"/>
<reference evidence="5 6" key="1">
    <citation type="submission" date="2020-08" db="EMBL/GenBank/DDBJ databases">
        <title>Sequencing the genomes of 1000 actinobacteria strains.</title>
        <authorList>
            <person name="Klenk H.-P."/>
        </authorList>
    </citation>
    <scope>NUCLEOTIDE SEQUENCE [LARGE SCALE GENOMIC DNA]</scope>
    <source>
        <strain evidence="5 6">DSM 45886</strain>
    </source>
</reference>
<dbReference type="InterPro" id="IPR017871">
    <property type="entry name" value="ABC_transporter-like_CS"/>
</dbReference>
<dbReference type="Gene3D" id="3.40.50.300">
    <property type="entry name" value="P-loop containing nucleotide triphosphate hydrolases"/>
    <property type="match status" value="1"/>
</dbReference>
<protein>
    <submittedName>
        <fullName evidence="5">Putative ABC transport system ATP-binding protein</fullName>
    </submittedName>
</protein>
<dbReference type="GO" id="GO:0016887">
    <property type="term" value="F:ATP hydrolysis activity"/>
    <property type="evidence" value="ECO:0007669"/>
    <property type="project" value="InterPro"/>
</dbReference>
<dbReference type="PROSITE" id="PS00211">
    <property type="entry name" value="ABC_TRANSPORTER_1"/>
    <property type="match status" value="1"/>
</dbReference>
<evidence type="ECO:0000256" key="3">
    <source>
        <dbReference type="ARBA" id="ARBA00022840"/>
    </source>
</evidence>
<evidence type="ECO:0000313" key="6">
    <source>
        <dbReference type="Proteomes" id="UP000578819"/>
    </source>
</evidence>
<dbReference type="RefSeq" id="WP_184535367.1">
    <property type="nucleotide sequence ID" value="NZ_JACHJW010000001.1"/>
</dbReference>
<keyword evidence="1" id="KW-0813">Transport</keyword>
<name>A0A7W7SR53_9ACTN</name>
<keyword evidence="6" id="KW-1185">Reference proteome</keyword>
<dbReference type="SUPFAM" id="SSF52540">
    <property type="entry name" value="P-loop containing nucleoside triphosphate hydrolases"/>
    <property type="match status" value="1"/>
</dbReference>
<dbReference type="SMART" id="SM00382">
    <property type="entry name" value="AAA"/>
    <property type="match status" value="1"/>
</dbReference>
<dbReference type="PANTHER" id="PTHR24220">
    <property type="entry name" value="IMPORT ATP-BINDING PROTEIN"/>
    <property type="match status" value="1"/>
</dbReference>
<dbReference type="GO" id="GO:0005886">
    <property type="term" value="C:plasma membrane"/>
    <property type="evidence" value="ECO:0007669"/>
    <property type="project" value="TreeGrafter"/>
</dbReference>
<dbReference type="PANTHER" id="PTHR24220:SF685">
    <property type="entry name" value="ABC TRANSPORTER RELATED"/>
    <property type="match status" value="1"/>
</dbReference>
<dbReference type="CDD" id="cd03255">
    <property type="entry name" value="ABC_MJ0796_LolCDE_FtsE"/>
    <property type="match status" value="1"/>
</dbReference>
<evidence type="ECO:0000313" key="5">
    <source>
        <dbReference type="EMBL" id="MBB4959438.1"/>
    </source>
</evidence>
<dbReference type="Proteomes" id="UP000578819">
    <property type="component" value="Unassembled WGS sequence"/>
</dbReference>
<dbReference type="AlphaFoldDB" id="A0A7W7SR53"/>
<dbReference type="InterPro" id="IPR003593">
    <property type="entry name" value="AAA+_ATPase"/>
</dbReference>
<gene>
    <name evidence="5" type="ORF">FHR38_003171</name>
</gene>
<keyword evidence="2" id="KW-0547">Nucleotide-binding</keyword>
<evidence type="ECO:0000256" key="1">
    <source>
        <dbReference type="ARBA" id="ARBA00022448"/>
    </source>
</evidence>
<dbReference type="PROSITE" id="PS50893">
    <property type="entry name" value="ABC_TRANSPORTER_2"/>
    <property type="match status" value="1"/>
</dbReference>
<comment type="caution">
    <text evidence="5">The sequence shown here is derived from an EMBL/GenBank/DDBJ whole genome shotgun (WGS) entry which is preliminary data.</text>
</comment>
<organism evidence="5 6">
    <name type="scientific">Micromonospora polyrhachis</name>
    <dbReference type="NCBI Taxonomy" id="1282883"/>
    <lineage>
        <taxon>Bacteria</taxon>
        <taxon>Bacillati</taxon>
        <taxon>Actinomycetota</taxon>
        <taxon>Actinomycetes</taxon>
        <taxon>Micromonosporales</taxon>
        <taxon>Micromonosporaceae</taxon>
        <taxon>Micromonospora</taxon>
    </lineage>
</organism>
<accession>A0A7W7SR53</accession>
<dbReference type="InterPro" id="IPR027417">
    <property type="entry name" value="P-loop_NTPase"/>
</dbReference>
<dbReference type="InterPro" id="IPR017911">
    <property type="entry name" value="MacB-like_ATP-bd"/>
</dbReference>
<dbReference type="InterPro" id="IPR003439">
    <property type="entry name" value="ABC_transporter-like_ATP-bd"/>
</dbReference>
<evidence type="ECO:0000259" key="4">
    <source>
        <dbReference type="PROSITE" id="PS50893"/>
    </source>
</evidence>
<dbReference type="EMBL" id="JACHJW010000001">
    <property type="protein sequence ID" value="MBB4959438.1"/>
    <property type="molecule type" value="Genomic_DNA"/>
</dbReference>
<sequence length="233" mass="25077">MTLDLTDVRLTYPDGDRRLVALDDVDLHVPAGELVAVTGPSGSGKSSLLAVAGALITAESGTVTVAGVAVGPLDQAGRDRLRRERIGFVFQQANLLGSLTVLDQLLLVAHINRTPRTTARDRARHLLDRVGLAAKAGRRPHQLSGGERQRVGVGRALMGEPSLLLVDEPTSALDHERGETVVRLLRDITHENRIATVLVTHDLQHLHLTDRAVTMHDGRLSEVRPATASTRPA</sequence>
<dbReference type="Pfam" id="PF00005">
    <property type="entry name" value="ABC_tran"/>
    <property type="match status" value="1"/>
</dbReference>
<feature type="domain" description="ABC transporter" evidence="4">
    <location>
        <begin position="3"/>
        <end position="233"/>
    </location>
</feature>
<keyword evidence="3 5" id="KW-0067">ATP-binding</keyword>